<keyword evidence="2" id="KW-0812">Transmembrane</keyword>
<accession>A0A150THV7</accession>
<feature type="compositionally biased region" description="Pro residues" evidence="1">
    <location>
        <begin position="32"/>
        <end position="42"/>
    </location>
</feature>
<organism evidence="3 4">
    <name type="scientific">Sorangium cellulosum</name>
    <name type="common">Polyangium cellulosum</name>
    <dbReference type="NCBI Taxonomy" id="56"/>
    <lineage>
        <taxon>Bacteria</taxon>
        <taxon>Pseudomonadati</taxon>
        <taxon>Myxococcota</taxon>
        <taxon>Polyangia</taxon>
        <taxon>Polyangiales</taxon>
        <taxon>Polyangiaceae</taxon>
        <taxon>Sorangium</taxon>
    </lineage>
</organism>
<feature type="transmembrane region" description="Helical" evidence="2">
    <location>
        <begin position="6"/>
        <end position="26"/>
    </location>
</feature>
<name>A0A150THV7_SORCE</name>
<protein>
    <submittedName>
        <fullName evidence="3">Uncharacterized protein</fullName>
    </submittedName>
</protein>
<dbReference type="EMBL" id="JEME01002456">
    <property type="protein sequence ID" value="KYG04226.1"/>
    <property type="molecule type" value="Genomic_DNA"/>
</dbReference>
<dbReference type="AlphaFoldDB" id="A0A150THV7"/>
<reference evidence="3 4" key="1">
    <citation type="submission" date="2014-02" db="EMBL/GenBank/DDBJ databases">
        <title>The small core and large imbalanced accessory genome model reveals a collaborative survival strategy of Sorangium cellulosum strains in nature.</title>
        <authorList>
            <person name="Han K."/>
            <person name="Peng R."/>
            <person name="Blom J."/>
            <person name="Li Y.-Z."/>
        </authorList>
    </citation>
    <scope>NUCLEOTIDE SEQUENCE [LARGE SCALE GENOMIC DNA]</scope>
    <source>
        <strain evidence="3 4">So0007-03</strain>
    </source>
</reference>
<dbReference type="Proteomes" id="UP000075502">
    <property type="component" value="Unassembled WGS sequence"/>
</dbReference>
<evidence type="ECO:0000313" key="3">
    <source>
        <dbReference type="EMBL" id="KYG04226.1"/>
    </source>
</evidence>
<feature type="compositionally biased region" description="Low complexity" evidence="1">
    <location>
        <begin position="43"/>
        <end position="77"/>
    </location>
</feature>
<keyword evidence="2" id="KW-1133">Transmembrane helix</keyword>
<sequence length="190" mass="19929">MQKELMTPAAILLGSVVIATGLYLGLQRPAPSSGPPPVPPPAGAEAAAASAKAPPAPADAQPPSQSHPAPADAQPASQPHPAPAAAPPALRRELYKRVEADAVKALEARRPQFLKQCWEPSVRKNPAPPRAKYLFSMTFDESGKEIARGISEVRGMERPDAAQCLRMIPLGIGVPPPGTRVAVEIEMVLP</sequence>
<comment type="caution">
    <text evidence="3">The sequence shown here is derived from an EMBL/GenBank/DDBJ whole genome shotgun (WGS) entry which is preliminary data.</text>
</comment>
<proteinExistence type="predicted"/>
<evidence type="ECO:0000256" key="1">
    <source>
        <dbReference type="SAM" id="MobiDB-lite"/>
    </source>
</evidence>
<evidence type="ECO:0000256" key="2">
    <source>
        <dbReference type="SAM" id="Phobius"/>
    </source>
</evidence>
<keyword evidence="2" id="KW-0472">Membrane</keyword>
<evidence type="ECO:0000313" key="4">
    <source>
        <dbReference type="Proteomes" id="UP000075502"/>
    </source>
</evidence>
<feature type="region of interest" description="Disordered" evidence="1">
    <location>
        <begin position="28"/>
        <end position="87"/>
    </location>
</feature>
<gene>
    <name evidence="3" type="ORF">BE21_47965</name>
</gene>